<keyword evidence="3" id="KW-0732">Signal</keyword>
<dbReference type="OMA" id="SNINCDE"/>
<dbReference type="SUPFAM" id="SSF52058">
    <property type="entry name" value="L domain-like"/>
    <property type="match status" value="1"/>
</dbReference>
<dbReference type="Proteomes" id="UP000008068">
    <property type="component" value="Unassembled WGS sequence"/>
</dbReference>
<keyword evidence="2" id="KW-0472">Membrane</keyword>
<dbReference type="Pfam" id="PF01030">
    <property type="entry name" value="Recep_L_domain"/>
    <property type="match status" value="1"/>
</dbReference>
<keyword evidence="2" id="KW-0812">Transmembrane</keyword>
<keyword evidence="6" id="KW-1185">Reference proteome</keyword>
<dbReference type="AlphaFoldDB" id="G0MQA9"/>
<sequence length="239" mass="27248">MMKNILLIFVILLVWTSNINCDEDVTNCVGEDVKDLPDTCQSIHTRPLRINGNVEDSVLRSKLKMITKITSGVEVTETQIETFDFLPNVIILTSNEGPALKFHRNKKLARMQFPKLEQLKGKEEAILFDHDQFPTLATQNKKGLAELMRLREVAKKTAGSKGNVTCNNFLKVIKNEPPQGSNDTVLWVLCVFFSCIIVVDLAWMGYDWWKKRKGRGDLKKKDTQKKSAKMPVQENPKNK</sequence>
<dbReference type="eggNOG" id="ENOG502TJ1J">
    <property type="taxonomic scope" value="Eukaryota"/>
</dbReference>
<dbReference type="PANTHER" id="PTHR21662">
    <property type="entry name" value="RECEPTOR PROTEIN-TYROSINE KINASE"/>
    <property type="match status" value="1"/>
</dbReference>
<protein>
    <recommendedName>
        <fullName evidence="4">Receptor L-domain domain-containing protein</fullName>
    </recommendedName>
</protein>
<evidence type="ECO:0000256" key="1">
    <source>
        <dbReference type="SAM" id="MobiDB-lite"/>
    </source>
</evidence>
<dbReference type="InterPro" id="IPR053079">
    <property type="entry name" value="SPS2_domain"/>
</dbReference>
<evidence type="ECO:0000313" key="5">
    <source>
        <dbReference type="EMBL" id="EGT40909.1"/>
    </source>
</evidence>
<dbReference type="PANTHER" id="PTHR21662:SF54">
    <property type="entry name" value="PEPTIDASE_M1 DOMAIN-CONTAINING PROTEIN-RELATED"/>
    <property type="match status" value="1"/>
</dbReference>
<name>G0MQA9_CAEBE</name>
<proteinExistence type="predicted"/>
<reference evidence="6" key="1">
    <citation type="submission" date="2011-07" db="EMBL/GenBank/DDBJ databases">
        <authorList>
            <consortium name="Caenorhabditis brenneri Sequencing and Analysis Consortium"/>
            <person name="Wilson R.K."/>
        </authorList>
    </citation>
    <scope>NUCLEOTIDE SEQUENCE [LARGE SCALE GENOMIC DNA]</scope>
    <source>
        <strain evidence="6">PB2801</strain>
    </source>
</reference>
<feature type="signal peptide" evidence="3">
    <location>
        <begin position="1"/>
        <end position="21"/>
    </location>
</feature>
<dbReference type="InterPro" id="IPR000494">
    <property type="entry name" value="Rcpt_L-dom"/>
</dbReference>
<evidence type="ECO:0000259" key="4">
    <source>
        <dbReference type="Pfam" id="PF01030"/>
    </source>
</evidence>
<feature type="domain" description="Receptor L-domain" evidence="4">
    <location>
        <begin position="40"/>
        <end position="128"/>
    </location>
</feature>
<keyword evidence="2" id="KW-1133">Transmembrane helix</keyword>
<evidence type="ECO:0000256" key="2">
    <source>
        <dbReference type="SAM" id="Phobius"/>
    </source>
</evidence>
<organism evidence="6">
    <name type="scientific">Caenorhabditis brenneri</name>
    <name type="common">Nematode worm</name>
    <dbReference type="NCBI Taxonomy" id="135651"/>
    <lineage>
        <taxon>Eukaryota</taxon>
        <taxon>Metazoa</taxon>
        <taxon>Ecdysozoa</taxon>
        <taxon>Nematoda</taxon>
        <taxon>Chromadorea</taxon>
        <taxon>Rhabditida</taxon>
        <taxon>Rhabditina</taxon>
        <taxon>Rhabditomorpha</taxon>
        <taxon>Rhabditoidea</taxon>
        <taxon>Rhabditidae</taxon>
        <taxon>Peloderinae</taxon>
        <taxon>Caenorhabditis</taxon>
    </lineage>
</organism>
<dbReference type="InParanoid" id="G0MQA9"/>
<feature type="transmembrane region" description="Helical" evidence="2">
    <location>
        <begin position="185"/>
        <end position="206"/>
    </location>
</feature>
<dbReference type="EMBL" id="GL379806">
    <property type="protein sequence ID" value="EGT40909.1"/>
    <property type="molecule type" value="Genomic_DNA"/>
</dbReference>
<evidence type="ECO:0000313" key="6">
    <source>
        <dbReference type="Proteomes" id="UP000008068"/>
    </source>
</evidence>
<dbReference type="OrthoDB" id="5906856at2759"/>
<evidence type="ECO:0000256" key="3">
    <source>
        <dbReference type="SAM" id="SignalP"/>
    </source>
</evidence>
<feature type="compositionally biased region" description="Basic and acidic residues" evidence="1">
    <location>
        <begin position="215"/>
        <end position="225"/>
    </location>
</feature>
<dbReference type="HOGENOM" id="CLU_076970_1_0_1"/>
<accession>G0MQA9</accession>
<feature type="region of interest" description="Disordered" evidence="1">
    <location>
        <begin position="214"/>
        <end position="239"/>
    </location>
</feature>
<gene>
    <name evidence="5" type="ORF">CAEBREN_23223</name>
</gene>
<feature type="chain" id="PRO_5003403391" description="Receptor L-domain domain-containing protein" evidence="3">
    <location>
        <begin position="22"/>
        <end position="239"/>
    </location>
</feature>